<reference evidence="1 2" key="1">
    <citation type="submission" date="2017-11" db="EMBL/GenBank/DDBJ databases">
        <title>Complete genome sequence of Spiroplasma clarkii CN-5 (DSM 19994).</title>
        <authorList>
            <person name="Tsai Y.-M."/>
            <person name="Chang A."/>
            <person name="Lo W.-S."/>
            <person name="Kuo C.-H."/>
        </authorList>
    </citation>
    <scope>NUCLEOTIDE SEQUENCE [LARGE SCALE GENOMIC DNA]</scope>
    <source>
        <strain evidence="1 2">CN-5</strain>
    </source>
</reference>
<accession>A0A2K8KL55</accession>
<protein>
    <submittedName>
        <fullName evidence="1">Uncharacterized protein</fullName>
    </submittedName>
</protein>
<sequence length="382" mass="45179">MQVRKIILKNFIKPGVQTYIFDKYQKLVAGKFYDIKQLQVIKNLLAGKWDEESLSFNKYYPNFRKKIPNMDLQIDALIGFTDEELLDFNKLILPICGKIQKSNNWFYTIKCVYPFLFPIVKLTPADHKLDQSFIIGSHYDKFNKPNASKSELLTVVALNAINLIREKYYEYINYEVKAEELAEHKHYLEILHSIFTNQDDFIEKVKQVFNNIDDGDVIRFGDEKEFFLRSKPMVDFINKYELFKTNAYIAENFKSLLAETLFIDVEWVFATKTASNAIEMRKVIWENYGYRCIPTKDIMKLMKFNFQTDRVISKAIKQIEFKDSKSNPILWTNRHRNINFFAKDYTNPGLPKVDLKVDQNLYNVNRRSASIALKKMRKDSNK</sequence>
<name>A0A2K8KL55_9MOLU</name>
<evidence type="ECO:0000313" key="1">
    <source>
        <dbReference type="EMBL" id="ATX71031.1"/>
    </source>
</evidence>
<dbReference type="RefSeq" id="WP_100254573.1">
    <property type="nucleotide sequence ID" value="NZ_CP024870.1"/>
</dbReference>
<dbReference type="Proteomes" id="UP000231179">
    <property type="component" value="Chromosome"/>
</dbReference>
<keyword evidence="2" id="KW-1185">Reference proteome</keyword>
<dbReference type="AlphaFoldDB" id="A0A2K8KL55"/>
<organism evidence="1 2">
    <name type="scientific">Spiroplasma clarkii</name>
    <dbReference type="NCBI Taxonomy" id="2139"/>
    <lineage>
        <taxon>Bacteria</taxon>
        <taxon>Bacillati</taxon>
        <taxon>Mycoplasmatota</taxon>
        <taxon>Mollicutes</taxon>
        <taxon>Entomoplasmatales</taxon>
        <taxon>Spiroplasmataceae</taxon>
        <taxon>Spiroplasma</taxon>
    </lineage>
</organism>
<gene>
    <name evidence="1" type="ORF">SCLAR_v1c07140</name>
</gene>
<evidence type="ECO:0000313" key="2">
    <source>
        <dbReference type="Proteomes" id="UP000231179"/>
    </source>
</evidence>
<proteinExistence type="predicted"/>
<dbReference type="EMBL" id="CP024870">
    <property type="protein sequence ID" value="ATX71031.1"/>
    <property type="molecule type" value="Genomic_DNA"/>
</dbReference>